<gene>
    <name evidence="2" type="ORF">CCM_00903</name>
</gene>
<dbReference type="Pfam" id="PF04724">
    <property type="entry name" value="Glyco_transf_17"/>
    <property type="match status" value="1"/>
</dbReference>
<dbReference type="GO" id="GO:0003830">
    <property type="term" value="F:beta-1,4-mannosylglycoprotein 4-beta-N-acetylglucosaminyltransferase activity"/>
    <property type="evidence" value="ECO:0007669"/>
    <property type="project" value="InterPro"/>
</dbReference>
<dbReference type="eggNOG" id="ENOG502QUBY">
    <property type="taxonomic scope" value="Eukaryota"/>
</dbReference>
<keyword evidence="2" id="KW-0808">Transferase</keyword>
<evidence type="ECO:0000313" key="2">
    <source>
        <dbReference type="EMBL" id="EGX96248.1"/>
    </source>
</evidence>
<organism evidence="2 3">
    <name type="scientific">Cordyceps militaris (strain CM01)</name>
    <name type="common">Caterpillar fungus</name>
    <dbReference type="NCBI Taxonomy" id="983644"/>
    <lineage>
        <taxon>Eukaryota</taxon>
        <taxon>Fungi</taxon>
        <taxon>Dikarya</taxon>
        <taxon>Ascomycota</taxon>
        <taxon>Pezizomycotina</taxon>
        <taxon>Sordariomycetes</taxon>
        <taxon>Hypocreomycetidae</taxon>
        <taxon>Hypocreales</taxon>
        <taxon>Cordycipitaceae</taxon>
        <taxon>Cordyceps</taxon>
    </lineage>
</organism>
<dbReference type="InParanoid" id="G3J6X1"/>
<dbReference type="VEuPathDB" id="FungiDB:CCM_00903"/>
<keyword evidence="3" id="KW-1185">Reference proteome</keyword>
<dbReference type="GeneID" id="18162937"/>
<accession>G3J6X1</accession>
<evidence type="ECO:0000313" key="3">
    <source>
        <dbReference type="Proteomes" id="UP000001610"/>
    </source>
</evidence>
<reference evidence="2 3" key="1">
    <citation type="journal article" date="2011" name="Genome Biol.">
        <title>Genome sequence of the insect pathogenic fungus Cordyceps militaris, a valued traditional Chinese medicine.</title>
        <authorList>
            <person name="Zheng P."/>
            <person name="Xia Y."/>
            <person name="Xiao G."/>
            <person name="Xiong C."/>
            <person name="Hu X."/>
            <person name="Zhang S."/>
            <person name="Zheng H."/>
            <person name="Huang Y."/>
            <person name="Zhou Y."/>
            <person name="Wang S."/>
            <person name="Zhao G.P."/>
            <person name="Liu X."/>
            <person name="St Leger R.J."/>
            <person name="Wang C."/>
        </authorList>
    </citation>
    <scope>NUCLEOTIDE SEQUENCE [LARGE SCALE GENOMIC DNA]</scope>
    <source>
        <strain evidence="2 3">CM01</strain>
    </source>
</reference>
<name>G3J6X1_CORMM</name>
<dbReference type="InterPro" id="IPR006813">
    <property type="entry name" value="Glyco_trans_17"/>
</dbReference>
<protein>
    <submittedName>
        <fullName evidence="2">Glycosyl transferase family 17 protein</fullName>
    </submittedName>
</protein>
<dbReference type="AlphaFoldDB" id="G3J6X1"/>
<dbReference type="HOGENOM" id="CLU_1713158_0_0_1"/>
<dbReference type="KEGG" id="cmt:CCM_00903"/>
<dbReference type="Proteomes" id="UP000001610">
    <property type="component" value="Unassembled WGS sequence"/>
</dbReference>
<dbReference type="EMBL" id="JH126399">
    <property type="protein sequence ID" value="EGX96248.1"/>
    <property type="molecule type" value="Genomic_DNA"/>
</dbReference>
<dbReference type="GO" id="GO:0016020">
    <property type="term" value="C:membrane"/>
    <property type="evidence" value="ECO:0007669"/>
    <property type="project" value="InterPro"/>
</dbReference>
<evidence type="ECO:0000256" key="1">
    <source>
        <dbReference type="SAM" id="MobiDB-lite"/>
    </source>
</evidence>
<sequence length="153" mass="16867">MLASACSVVQYGHIGSQSAACSLQLIFPATFHPRQTCDYEDLQRDATYEQVVRRLDGQELAPMQGDVIVVADIDEIPRPQSLLVLQSCNYPRGLTLPPTFYYYSFKFLHTGPEWPQPPSDVLSGLAHPLAHEPAQRGRRLGAAPWTGKGSASK</sequence>
<proteinExistence type="predicted"/>
<dbReference type="OrthoDB" id="6474464at2759"/>
<dbReference type="RefSeq" id="XP_006666125.1">
    <property type="nucleotide sequence ID" value="XM_006666062.1"/>
</dbReference>
<feature type="region of interest" description="Disordered" evidence="1">
    <location>
        <begin position="132"/>
        <end position="153"/>
    </location>
</feature>